<dbReference type="Pfam" id="PF00756">
    <property type="entry name" value="Esterase"/>
    <property type="match status" value="1"/>
</dbReference>
<keyword evidence="2 5" id="KW-0378">Hydrolase</keyword>
<proteinExistence type="inferred from homology"/>
<evidence type="ECO:0000256" key="2">
    <source>
        <dbReference type="ARBA" id="ARBA00022801"/>
    </source>
</evidence>
<dbReference type="InterPro" id="IPR037524">
    <property type="entry name" value="PA14/GLEYA"/>
</dbReference>
<accession>A0ABU1TBF1</accession>
<evidence type="ECO:0000313" key="6">
    <source>
        <dbReference type="Proteomes" id="UP001247620"/>
    </source>
</evidence>
<feature type="signal peptide" evidence="3">
    <location>
        <begin position="1"/>
        <end position="24"/>
    </location>
</feature>
<dbReference type="Gene3D" id="3.40.50.1820">
    <property type="entry name" value="alpha/beta hydrolase"/>
    <property type="match status" value="1"/>
</dbReference>
<dbReference type="InterPro" id="IPR000801">
    <property type="entry name" value="Esterase-like"/>
</dbReference>
<dbReference type="GO" id="GO:0016787">
    <property type="term" value="F:hydrolase activity"/>
    <property type="evidence" value="ECO:0007669"/>
    <property type="project" value="UniProtKB-KW"/>
</dbReference>
<dbReference type="SUPFAM" id="SSF56988">
    <property type="entry name" value="Anthrax protective antigen"/>
    <property type="match status" value="1"/>
</dbReference>
<dbReference type="Gene3D" id="3.90.182.10">
    <property type="entry name" value="Toxin - Anthrax Protective Antigen,domain 1"/>
    <property type="match status" value="1"/>
</dbReference>
<keyword evidence="3" id="KW-0732">Signal</keyword>
<comment type="caution">
    <text evidence="5">The sequence shown here is derived from an EMBL/GenBank/DDBJ whole genome shotgun (WGS) entry which is preliminary data.</text>
</comment>
<dbReference type="SUPFAM" id="SSF53474">
    <property type="entry name" value="alpha/beta-Hydrolases"/>
    <property type="match status" value="1"/>
</dbReference>
<organism evidence="5 6">
    <name type="scientific">Mucilaginibacter pocheonensis</name>
    <dbReference type="NCBI Taxonomy" id="398050"/>
    <lineage>
        <taxon>Bacteria</taxon>
        <taxon>Pseudomonadati</taxon>
        <taxon>Bacteroidota</taxon>
        <taxon>Sphingobacteriia</taxon>
        <taxon>Sphingobacteriales</taxon>
        <taxon>Sphingobacteriaceae</taxon>
        <taxon>Mucilaginibacter</taxon>
    </lineage>
</organism>
<dbReference type="InterPro" id="IPR052558">
    <property type="entry name" value="Siderophore_Hydrolase_D"/>
</dbReference>
<keyword evidence="6" id="KW-1185">Reference proteome</keyword>
<gene>
    <name evidence="5" type="ORF">J2W55_002038</name>
</gene>
<dbReference type="PROSITE" id="PS51820">
    <property type="entry name" value="PA14"/>
    <property type="match status" value="1"/>
</dbReference>
<feature type="chain" id="PRO_5045331316" evidence="3">
    <location>
        <begin position="25"/>
        <end position="510"/>
    </location>
</feature>
<evidence type="ECO:0000256" key="1">
    <source>
        <dbReference type="ARBA" id="ARBA00005622"/>
    </source>
</evidence>
<dbReference type="InterPro" id="IPR029058">
    <property type="entry name" value="AB_hydrolase_fold"/>
</dbReference>
<dbReference type="SMART" id="SM00758">
    <property type="entry name" value="PA14"/>
    <property type="match status" value="1"/>
</dbReference>
<protein>
    <submittedName>
        <fullName evidence="5">Alpha/beta superfamily hydrolase</fullName>
    </submittedName>
</protein>
<dbReference type="PANTHER" id="PTHR40841:SF2">
    <property type="entry name" value="SIDEROPHORE-DEGRADING ESTERASE (EUROFUNG)"/>
    <property type="match status" value="1"/>
</dbReference>
<name>A0ABU1TBF1_9SPHI</name>
<evidence type="ECO:0000259" key="4">
    <source>
        <dbReference type="PROSITE" id="PS51820"/>
    </source>
</evidence>
<reference evidence="5 6" key="1">
    <citation type="submission" date="2023-07" db="EMBL/GenBank/DDBJ databases">
        <title>Sorghum-associated microbial communities from plants grown in Nebraska, USA.</title>
        <authorList>
            <person name="Schachtman D."/>
        </authorList>
    </citation>
    <scope>NUCLEOTIDE SEQUENCE [LARGE SCALE GENOMIC DNA]</scope>
    <source>
        <strain evidence="5 6">3262</strain>
    </source>
</reference>
<feature type="domain" description="PA14" evidence="4">
    <location>
        <begin position="364"/>
        <end position="504"/>
    </location>
</feature>
<dbReference type="EMBL" id="JAVDUU010000002">
    <property type="protein sequence ID" value="MDR6942196.1"/>
    <property type="molecule type" value="Genomic_DNA"/>
</dbReference>
<sequence>MKSKLRSFLLLMLITGSLVNITKAQDTVIRASDAGRLDSLNSDILKEKRLIEVFVPPDYKPGDANKYDVLYVLDGGNWNTGLIKQIQHYLGGEGYIPPAIIVSVLNKDRNRDLTPTHMDNWKTSGGADKFLGFIKNELIPYVNKTYPSNGNNTLWGHSFGGLFVIYALLNEPHSFKSYIAVDPSLWWDNVYLPKIAAGKLPVLTGLNATLFIGGREGEDGKGMRIDTMDAVLKKIAPAGLTWKIAMYPEETHSSVRLKTTHDGLKFAYWGYGKKSPEIHPSNGILLKNKPIKMWYFGDTSRTRYTTDGTEPTLASAKLKNEFIVSAPGKLITKRFSYSGRYDTSSTSEFKEGTYLPAASKVKNLNPGGFHYTYYEGKWDRLPDFSKLKPVQSGLTDTGFNINKLPRTNNFALLVNGWLQVKQDGYYFFVLVSDDGSKLYINNRLLINHDGLHSNDGGKSYILPLQKGFYPIKVEYFQKDGGSDLKLLYLTPGMSDVKQFIPVPFELQYHK</sequence>
<dbReference type="PANTHER" id="PTHR40841">
    <property type="entry name" value="SIDEROPHORE TRIACETYLFUSARININE C ESTERASE"/>
    <property type="match status" value="1"/>
</dbReference>
<dbReference type="InterPro" id="IPR011658">
    <property type="entry name" value="PA14_dom"/>
</dbReference>
<dbReference type="RefSeq" id="WP_310095072.1">
    <property type="nucleotide sequence ID" value="NZ_JAVDUU010000002.1"/>
</dbReference>
<comment type="similarity">
    <text evidence="1">Belongs to the esterase D family.</text>
</comment>
<evidence type="ECO:0000256" key="3">
    <source>
        <dbReference type="SAM" id="SignalP"/>
    </source>
</evidence>
<dbReference type="Pfam" id="PF07691">
    <property type="entry name" value="PA14"/>
    <property type="match status" value="1"/>
</dbReference>
<evidence type="ECO:0000313" key="5">
    <source>
        <dbReference type="EMBL" id="MDR6942196.1"/>
    </source>
</evidence>
<dbReference type="Proteomes" id="UP001247620">
    <property type="component" value="Unassembled WGS sequence"/>
</dbReference>